<reference evidence="2" key="1">
    <citation type="journal article" date="2010" name="Insect Mol. Biol.">
        <title>The draft genome sequence of Arsenophonus nasoniae, son-killer bacterium of Nasonia vitripennis, reveals genes associated with virulence and symbiosis.</title>
        <authorList>
            <person name="Wilkes T."/>
            <person name="Darby A.C."/>
            <person name="Choi J."/>
            <person name="Colborne J.K."/>
            <person name="Werren J.H."/>
            <person name="Hurst G.D.D."/>
        </authorList>
    </citation>
    <scope>NUCLEOTIDE SEQUENCE</scope>
</reference>
<evidence type="ECO:0000313" key="6">
    <source>
        <dbReference type="Proteomes" id="UP001177592"/>
    </source>
</evidence>
<evidence type="ECO:0000313" key="4">
    <source>
        <dbReference type="EMBL" id="WGM04302.1"/>
    </source>
</evidence>
<reference evidence="3 5" key="2">
    <citation type="submission" date="2019-03" db="EMBL/GenBank/DDBJ databases">
        <title>Long-read sequencing reveals hyperdense prophage content in a complex bacterial symbiont genome.</title>
        <authorList>
            <person name="Frost C.L."/>
            <person name="Siozios S."/>
            <person name="Nadal-Jimenez P."/>
            <person name="Brockhurst M.A."/>
            <person name="King K.C."/>
            <person name="Darby A.C."/>
            <person name="Hurst G.D.D."/>
        </authorList>
    </citation>
    <scope>NUCLEOTIDE SEQUENCE [LARGE SCALE GENOMIC DNA]</scope>
    <source>
        <strain evidence="3 5">FIN</strain>
    </source>
</reference>
<dbReference type="EMBL" id="FN545185">
    <property type="protein sequence ID" value="CBA72505.1"/>
    <property type="molecule type" value="Genomic_DNA"/>
</dbReference>
<dbReference type="AlphaFoldDB" id="D2TYK9"/>
<protein>
    <submittedName>
        <fullName evidence="2">Conserved hypothetical phage protein</fullName>
    </submittedName>
    <submittedName>
        <fullName evidence="4">DUF1073 domain-containing protein</fullName>
    </submittedName>
</protein>
<proteinExistence type="predicted"/>
<accession>D2TYK9</accession>
<dbReference type="InterPro" id="IPR024459">
    <property type="entry name" value="Acb1-like_N"/>
</dbReference>
<evidence type="ECO:0000313" key="3">
    <source>
        <dbReference type="EMBL" id="QBY43985.1"/>
    </source>
</evidence>
<keyword evidence="6" id="KW-1185">Reference proteome</keyword>
<reference evidence="4" key="3">
    <citation type="submission" date="2023-04" db="EMBL/GenBank/DDBJ databases">
        <title>Genome dynamics across the evolutionary transition to endosymbiosis.</title>
        <authorList>
            <person name="Siozios S."/>
            <person name="Nadal-Jimenez P."/>
            <person name="Azagi T."/>
            <person name="Sprong H."/>
            <person name="Frost C.L."/>
            <person name="Parratt S.R."/>
            <person name="Taylor G."/>
            <person name="Brettell L."/>
            <person name="Lew K.C."/>
            <person name="Croft L."/>
            <person name="King K.C."/>
            <person name="Brockhurst M.A."/>
            <person name="Hypsa V."/>
            <person name="Novakova E."/>
            <person name="Darby A.C."/>
            <person name="Hurst G.D.D."/>
        </authorList>
    </citation>
    <scope>NUCLEOTIDE SEQUENCE</scope>
    <source>
        <strain evidence="4">ANv_CAN</strain>
    </source>
</reference>
<dbReference type="Pfam" id="PF06381">
    <property type="entry name" value="Phage_portal_3"/>
    <property type="match status" value="1"/>
</dbReference>
<feature type="domain" description="Anti-CBASS protein Acb1-like N-terminal" evidence="1">
    <location>
        <begin position="37"/>
        <end position="368"/>
    </location>
</feature>
<dbReference type="GeneID" id="96877590"/>
<organism evidence="2">
    <name type="scientific">Arsenophonus nasoniae</name>
    <name type="common">son-killer infecting Nasonia vitripennis</name>
    <dbReference type="NCBI Taxonomy" id="638"/>
    <lineage>
        <taxon>Bacteria</taxon>
        <taxon>Pseudomonadati</taxon>
        <taxon>Pseudomonadota</taxon>
        <taxon>Gammaproteobacteria</taxon>
        <taxon>Enterobacterales</taxon>
        <taxon>Morganellaceae</taxon>
        <taxon>Arsenophonus</taxon>
    </lineage>
</organism>
<evidence type="ECO:0000313" key="5">
    <source>
        <dbReference type="Proteomes" id="UP000295134"/>
    </source>
</evidence>
<dbReference type="EMBL" id="CP123523">
    <property type="protein sequence ID" value="WGM04302.1"/>
    <property type="molecule type" value="Genomic_DNA"/>
</dbReference>
<dbReference type="KEGG" id="ans:ArsFIN_25580"/>
<gene>
    <name evidence="2" type="ORF">ARN_12370</name>
    <name evidence="3" type="ORF">ArsFIN_25580</name>
    <name evidence="4" type="ORF">QE258_11685</name>
</gene>
<dbReference type="EMBL" id="CP038613">
    <property type="protein sequence ID" value="QBY43985.1"/>
    <property type="molecule type" value="Genomic_DNA"/>
</dbReference>
<evidence type="ECO:0000259" key="1">
    <source>
        <dbReference type="Pfam" id="PF06381"/>
    </source>
</evidence>
<dbReference type="Proteomes" id="UP001177592">
    <property type="component" value="Chromosome"/>
</dbReference>
<name>D2TYK9_9GAMM</name>
<dbReference type="Proteomes" id="UP000295134">
    <property type="component" value="Chromosome"/>
</dbReference>
<dbReference type="RefSeq" id="WP_026823726.1">
    <property type="nucleotide sequence ID" value="NZ_CP038613.1"/>
</dbReference>
<evidence type="ECO:0000313" key="2">
    <source>
        <dbReference type="EMBL" id="CBA72505.1"/>
    </source>
</evidence>
<sequence>MAEIETLNSSNSQLLSLLESTDIKPGSRAGYQLCKLLWAYHPLGGKLVEKPITMALCKPRSWSVKTDPEERVINRFKEVWEKLNITQKIKDGFFTARCYGASAIGVGTLDKKSDEYLDREDLREDNIFINIFDPLNVAGSMVTSQDPNSPDFQQADLYLNIANQYWHPSRTIKIFNGSPIYLEYQSSSYGYTGRSVFLRSLYPLRSYLKTMEANETIAEKIALIIAKISQNSSVISSVMQKVGAIKRSFVKSGKNGNILQIGPNDSIESLNLTNVEGPLSKSRDQIISDIASGSDIPSILIKEEAFAEGFGEGTEDSKAISQYIDGVREAIDPVMNYFEELIQYVAWNEDFYNSLKEEFPEIITEDYKTTFYKWRDEFTASWQELVEESPNKRRESDGVVIQNAVRLYAILSPNLDPENKAIAAEWLVSIANETETYKKYPFILDLDILKEFQPTQEEIDQSGKVIKPHW</sequence>